<name>A0ABZ0IT12_9BACT</name>
<gene>
    <name evidence="5" type="ORF">RT717_01385</name>
</gene>
<protein>
    <submittedName>
        <fullName evidence="5">AraC family transcriptional regulator</fullName>
    </submittedName>
</protein>
<dbReference type="PROSITE" id="PS00041">
    <property type="entry name" value="HTH_ARAC_FAMILY_1"/>
    <property type="match status" value="1"/>
</dbReference>
<evidence type="ECO:0000313" key="6">
    <source>
        <dbReference type="Proteomes" id="UP001302349"/>
    </source>
</evidence>
<reference evidence="5 6" key="1">
    <citation type="journal article" date="2023" name="Microbiol. Resour. Announc.">
        <title>Complete Genome Sequence of Imperialibacter roseus strain P4T.</title>
        <authorList>
            <person name="Tizabi D.R."/>
            <person name="Bachvaroff T."/>
            <person name="Hill R.T."/>
        </authorList>
    </citation>
    <scope>NUCLEOTIDE SEQUENCE [LARGE SCALE GENOMIC DNA]</scope>
    <source>
        <strain evidence="5 6">P4T</strain>
    </source>
</reference>
<evidence type="ECO:0000256" key="3">
    <source>
        <dbReference type="ARBA" id="ARBA00023163"/>
    </source>
</evidence>
<dbReference type="SMART" id="SM00342">
    <property type="entry name" value="HTH_ARAC"/>
    <property type="match status" value="1"/>
</dbReference>
<dbReference type="RefSeq" id="WP_317489959.1">
    <property type="nucleotide sequence ID" value="NZ_CP136051.1"/>
</dbReference>
<keyword evidence="2" id="KW-0238">DNA-binding</keyword>
<evidence type="ECO:0000256" key="2">
    <source>
        <dbReference type="ARBA" id="ARBA00023125"/>
    </source>
</evidence>
<dbReference type="PANTHER" id="PTHR43280:SF2">
    <property type="entry name" value="HTH-TYPE TRANSCRIPTIONAL REGULATOR EXSA"/>
    <property type="match status" value="1"/>
</dbReference>
<dbReference type="InterPro" id="IPR018060">
    <property type="entry name" value="HTH_AraC"/>
</dbReference>
<dbReference type="Gene3D" id="1.10.10.60">
    <property type="entry name" value="Homeodomain-like"/>
    <property type="match status" value="1"/>
</dbReference>
<dbReference type="InterPro" id="IPR036163">
    <property type="entry name" value="HMA_dom_sf"/>
</dbReference>
<dbReference type="PROSITE" id="PS01124">
    <property type="entry name" value="HTH_ARAC_FAMILY_2"/>
    <property type="match status" value="1"/>
</dbReference>
<dbReference type="SUPFAM" id="SSF46689">
    <property type="entry name" value="Homeodomain-like"/>
    <property type="match status" value="1"/>
</dbReference>
<proteinExistence type="predicted"/>
<dbReference type="Pfam" id="PF12833">
    <property type="entry name" value="HTH_18"/>
    <property type="match status" value="1"/>
</dbReference>
<sequence length="191" mass="22500">MKQDLTSQEFKIKGMICSRCLKVLNSELKEMAIEVVEIELGRILIRYNSAKIHESLIRKIINENEFEIIWNKESIQAEQTKRWVVNYLWGTSQEMNLSEYLVKKLNTNYNTLSRIFSKTFGKSIERYSILLKIERAKELIENDKLSFSEISYELGYQNPSGLSRLFKKETGMTLKEYKSLGESRRVPIDRI</sequence>
<evidence type="ECO:0000259" key="4">
    <source>
        <dbReference type="PROSITE" id="PS01124"/>
    </source>
</evidence>
<dbReference type="InterPro" id="IPR018062">
    <property type="entry name" value="HTH_AraC-typ_CS"/>
</dbReference>
<keyword evidence="6" id="KW-1185">Reference proteome</keyword>
<organism evidence="5 6">
    <name type="scientific">Imperialibacter roseus</name>
    <dbReference type="NCBI Taxonomy" id="1324217"/>
    <lineage>
        <taxon>Bacteria</taxon>
        <taxon>Pseudomonadati</taxon>
        <taxon>Bacteroidota</taxon>
        <taxon>Cytophagia</taxon>
        <taxon>Cytophagales</taxon>
        <taxon>Flammeovirgaceae</taxon>
        <taxon>Imperialibacter</taxon>
    </lineage>
</organism>
<keyword evidence="1" id="KW-0805">Transcription regulation</keyword>
<feature type="domain" description="HTH araC/xylS-type" evidence="4">
    <location>
        <begin position="82"/>
        <end position="180"/>
    </location>
</feature>
<keyword evidence="3" id="KW-0804">Transcription</keyword>
<dbReference type="SUPFAM" id="SSF55008">
    <property type="entry name" value="HMA, heavy metal-associated domain"/>
    <property type="match status" value="1"/>
</dbReference>
<dbReference type="Proteomes" id="UP001302349">
    <property type="component" value="Chromosome"/>
</dbReference>
<evidence type="ECO:0000313" key="5">
    <source>
        <dbReference type="EMBL" id="WOK07274.1"/>
    </source>
</evidence>
<evidence type="ECO:0000256" key="1">
    <source>
        <dbReference type="ARBA" id="ARBA00023015"/>
    </source>
</evidence>
<dbReference type="PANTHER" id="PTHR43280">
    <property type="entry name" value="ARAC-FAMILY TRANSCRIPTIONAL REGULATOR"/>
    <property type="match status" value="1"/>
</dbReference>
<dbReference type="EMBL" id="CP136051">
    <property type="protein sequence ID" value="WOK07274.1"/>
    <property type="molecule type" value="Genomic_DNA"/>
</dbReference>
<accession>A0ABZ0IT12</accession>
<dbReference type="InterPro" id="IPR009057">
    <property type="entry name" value="Homeodomain-like_sf"/>
</dbReference>